<dbReference type="InterPro" id="IPR034733">
    <property type="entry name" value="AcCoA_carboxyl_beta"/>
</dbReference>
<evidence type="ECO:0000259" key="1">
    <source>
        <dbReference type="PROSITE" id="PS50980"/>
    </source>
</evidence>
<dbReference type="Pfam" id="PF01039">
    <property type="entry name" value="Carboxyl_trans"/>
    <property type="match status" value="1"/>
</dbReference>
<sequence length="455" mass="49685">MKEKIETLLETKKKIELGGGEKRIEKQHKSGKLTARERINLLLDEGSFVEVDKFVEHRCTNFDMEKVEAPADGVVTGYGTVNGRLVFVYAQDFTVLGGSLGEMHAAKICKVQEMAIKMGAPIVGFNDSGGARIQEGVDALSGYGKIFYNNTIASGVIPQISVIMGPCAGGAVYSPALTDFIFMVDKTSMMFITGPQVIKSVTGEEVTQEELGGANTHNKVSGVAHFMDNTEEECITRIKTLLSYLPSNNLEEAPVYDTNDEINRLEEKLNELIPINPNKPYDMKEVIKLLADEGEFFEVQPYFAQNIITGYIRLNGKTIGVVGNQPKILAGCLDINASDKAGRFIRTCDAFNIPLLNLVDVPGFLPGTDQEYGGIIRHGAKMLYAYSEATVPKVTLIVRKAYGGAYLAMCSKDLGADQVFAWPNAEIAVMGPDGAANIIFKKDIENSNDPINTRQ</sequence>
<evidence type="ECO:0000313" key="4">
    <source>
        <dbReference type="Proteomes" id="UP000749471"/>
    </source>
</evidence>
<dbReference type="PROSITE" id="PS50989">
    <property type="entry name" value="COA_CT_CTER"/>
    <property type="match status" value="1"/>
</dbReference>
<keyword evidence="4" id="KW-1185">Reference proteome</keyword>
<reference evidence="3 4" key="1">
    <citation type="submission" date="2021-06" db="EMBL/GenBank/DDBJ databases">
        <authorList>
            <person name="Sun Q."/>
            <person name="Li D."/>
        </authorList>
    </citation>
    <scope>NUCLEOTIDE SEQUENCE [LARGE SCALE GENOMIC DNA]</scope>
    <source>
        <strain evidence="3 4">MSJ-40</strain>
    </source>
</reference>
<dbReference type="PROSITE" id="PS50980">
    <property type="entry name" value="COA_CT_NTER"/>
    <property type="match status" value="1"/>
</dbReference>
<evidence type="ECO:0000313" key="3">
    <source>
        <dbReference type="EMBL" id="MBU5439312.1"/>
    </source>
</evidence>
<feature type="domain" description="CoA carboxyltransferase C-terminal" evidence="2">
    <location>
        <begin position="261"/>
        <end position="455"/>
    </location>
</feature>
<organism evidence="3 4">
    <name type="scientific">Tissierella simiarum</name>
    <dbReference type="NCBI Taxonomy" id="2841534"/>
    <lineage>
        <taxon>Bacteria</taxon>
        <taxon>Bacillati</taxon>
        <taxon>Bacillota</taxon>
        <taxon>Tissierellia</taxon>
        <taxon>Tissierellales</taxon>
        <taxon>Tissierellaceae</taxon>
        <taxon>Tissierella</taxon>
    </lineage>
</organism>
<gene>
    <name evidence="3" type="ORF">KQI42_14910</name>
</gene>
<dbReference type="EMBL" id="JAHLPM010000013">
    <property type="protein sequence ID" value="MBU5439312.1"/>
    <property type="molecule type" value="Genomic_DNA"/>
</dbReference>
<dbReference type="RefSeq" id="WP_216521018.1">
    <property type="nucleotide sequence ID" value="NZ_JAHLPM010000013.1"/>
</dbReference>
<accession>A0ABS6E8Q9</accession>
<feature type="non-terminal residue" evidence="3">
    <location>
        <position position="455"/>
    </location>
</feature>
<dbReference type="InterPro" id="IPR051047">
    <property type="entry name" value="AccD/PCCB"/>
</dbReference>
<dbReference type="PANTHER" id="PTHR43842">
    <property type="entry name" value="PROPIONYL-COA CARBOXYLASE BETA CHAIN"/>
    <property type="match status" value="1"/>
</dbReference>
<name>A0ABS6E8Q9_9FIRM</name>
<dbReference type="Proteomes" id="UP000749471">
    <property type="component" value="Unassembled WGS sequence"/>
</dbReference>
<evidence type="ECO:0000259" key="2">
    <source>
        <dbReference type="PROSITE" id="PS50989"/>
    </source>
</evidence>
<dbReference type="InterPro" id="IPR011763">
    <property type="entry name" value="COA_CT_C"/>
</dbReference>
<proteinExistence type="predicted"/>
<dbReference type="PANTHER" id="PTHR43842:SF2">
    <property type="entry name" value="PROPIONYL-COA CARBOXYLASE BETA CHAIN, MITOCHONDRIAL"/>
    <property type="match status" value="1"/>
</dbReference>
<dbReference type="InterPro" id="IPR011762">
    <property type="entry name" value="COA_CT_N"/>
</dbReference>
<feature type="domain" description="CoA carboxyltransferase N-terminal" evidence="1">
    <location>
        <begin position="1"/>
        <end position="257"/>
    </location>
</feature>
<protein>
    <submittedName>
        <fullName evidence="3">Methylmalonyl-CoA carboxyltransferase</fullName>
    </submittedName>
</protein>
<comment type="caution">
    <text evidence="3">The sequence shown here is derived from an EMBL/GenBank/DDBJ whole genome shotgun (WGS) entry which is preliminary data.</text>
</comment>